<dbReference type="GO" id="GO:0005829">
    <property type="term" value="C:cytosol"/>
    <property type="evidence" value="ECO:0007669"/>
    <property type="project" value="TreeGrafter"/>
</dbReference>
<evidence type="ECO:0000256" key="1">
    <source>
        <dbReference type="ARBA" id="ARBA00009437"/>
    </source>
</evidence>
<dbReference type="PANTHER" id="PTHR30419">
    <property type="entry name" value="HTH-TYPE TRANSCRIPTIONAL REGULATOR YBHD"/>
    <property type="match status" value="1"/>
</dbReference>
<dbReference type="GO" id="GO:0003677">
    <property type="term" value="F:DNA binding"/>
    <property type="evidence" value="ECO:0007669"/>
    <property type="project" value="UniProtKB-KW"/>
</dbReference>
<dbReference type="GO" id="GO:0003700">
    <property type="term" value="F:DNA-binding transcription factor activity"/>
    <property type="evidence" value="ECO:0007669"/>
    <property type="project" value="InterPro"/>
</dbReference>
<comment type="similarity">
    <text evidence="1">Belongs to the LysR transcriptional regulatory family.</text>
</comment>
<dbReference type="Pfam" id="PF00126">
    <property type="entry name" value="HTH_1"/>
    <property type="match status" value="1"/>
</dbReference>
<dbReference type="Gene3D" id="1.10.10.10">
    <property type="entry name" value="Winged helix-like DNA-binding domain superfamily/Winged helix DNA-binding domain"/>
    <property type="match status" value="1"/>
</dbReference>
<dbReference type="EMBL" id="UHFF01000002">
    <property type="protein sequence ID" value="SUN47526.1"/>
    <property type="molecule type" value="Genomic_DNA"/>
</dbReference>
<dbReference type="CDD" id="cd05466">
    <property type="entry name" value="PBP2_LTTR_substrate"/>
    <property type="match status" value="1"/>
</dbReference>
<dbReference type="RefSeq" id="WP_042670991.1">
    <property type="nucleotide sequence ID" value="NZ_LR134273.1"/>
</dbReference>
<gene>
    <name evidence="6" type="primary">cynR</name>
    <name evidence="6" type="ORF">NCTC12092_01456</name>
</gene>
<dbReference type="PANTHER" id="PTHR30419:SF8">
    <property type="entry name" value="NITROGEN ASSIMILATION TRANSCRIPTIONAL ACTIVATOR-RELATED"/>
    <property type="match status" value="1"/>
</dbReference>
<evidence type="ECO:0000313" key="7">
    <source>
        <dbReference type="Proteomes" id="UP000254461"/>
    </source>
</evidence>
<dbReference type="Proteomes" id="UP000254461">
    <property type="component" value="Unassembled WGS sequence"/>
</dbReference>
<dbReference type="Pfam" id="PF03466">
    <property type="entry name" value="LysR_substrate"/>
    <property type="match status" value="1"/>
</dbReference>
<sequence length="300" mass="35202">MDIKHLRFFIAIVENNFNLSRTAQQLYISQPTLSIMINDFEEKQGIKLFNKKYNKILGLTMTGKQFYEDSLEVIRKYDKMHQNLFSTNQKLDGNITIGIPPLILSIVFSKIMPEIILENPNIHFNIKEYGANRLRQELILENVDIAILLHPERIAANTIDSFQIQESELCVFVSKNHHLANKKILTWIELHNEKLAIFDKTFMIHHLIKEKCKYTDINPQIILESASWDFLINSTRINPQLMTIIPKPTVDSYGFQDIVAIPMENPIPWKVMVSRLKKDHYSTIEEYIFNKMLEKFHVIE</sequence>
<evidence type="ECO:0000256" key="2">
    <source>
        <dbReference type="ARBA" id="ARBA00023015"/>
    </source>
</evidence>
<dbReference type="InterPro" id="IPR036390">
    <property type="entry name" value="WH_DNA-bd_sf"/>
</dbReference>
<dbReference type="PROSITE" id="PS50931">
    <property type="entry name" value="HTH_LYSR"/>
    <property type="match status" value="1"/>
</dbReference>
<keyword evidence="4" id="KW-0804">Transcription</keyword>
<name>A0A380JS15_9STRE</name>
<accession>A0A380JS15</accession>
<proteinExistence type="inferred from homology"/>
<reference evidence="6 7" key="1">
    <citation type="submission" date="2018-06" db="EMBL/GenBank/DDBJ databases">
        <authorList>
            <consortium name="Pathogen Informatics"/>
            <person name="Doyle S."/>
        </authorList>
    </citation>
    <scope>NUCLEOTIDE SEQUENCE [LARGE SCALE GENOMIC DNA]</scope>
    <source>
        <strain evidence="6 7">NCTC12092</strain>
    </source>
</reference>
<dbReference type="AlphaFoldDB" id="A0A380JS15"/>
<keyword evidence="2" id="KW-0805">Transcription regulation</keyword>
<dbReference type="SUPFAM" id="SSF46785">
    <property type="entry name" value="Winged helix' DNA-binding domain"/>
    <property type="match status" value="1"/>
</dbReference>
<evidence type="ECO:0000313" key="6">
    <source>
        <dbReference type="EMBL" id="SUN47526.1"/>
    </source>
</evidence>
<dbReference type="SUPFAM" id="SSF53850">
    <property type="entry name" value="Periplasmic binding protein-like II"/>
    <property type="match status" value="1"/>
</dbReference>
<dbReference type="InterPro" id="IPR050950">
    <property type="entry name" value="HTH-type_LysR_regulators"/>
</dbReference>
<dbReference type="InterPro" id="IPR000847">
    <property type="entry name" value="LysR_HTH_N"/>
</dbReference>
<dbReference type="GeneID" id="83705309"/>
<dbReference type="InterPro" id="IPR005119">
    <property type="entry name" value="LysR_subst-bd"/>
</dbReference>
<keyword evidence="3" id="KW-0238">DNA-binding</keyword>
<evidence type="ECO:0000256" key="3">
    <source>
        <dbReference type="ARBA" id="ARBA00023125"/>
    </source>
</evidence>
<protein>
    <submittedName>
        <fullName evidence="6">LysR family transcriptional regulator</fullName>
    </submittedName>
</protein>
<feature type="domain" description="HTH lysR-type" evidence="5">
    <location>
        <begin position="1"/>
        <end position="59"/>
    </location>
</feature>
<evidence type="ECO:0000259" key="5">
    <source>
        <dbReference type="PROSITE" id="PS50931"/>
    </source>
</evidence>
<evidence type="ECO:0000256" key="4">
    <source>
        <dbReference type="ARBA" id="ARBA00023163"/>
    </source>
</evidence>
<dbReference type="InterPro" id="IPR036388">
    <property type="entry name" value="WH-like_DNA-bd_sf"/>
</dbReference>
<dbReference type="Gene3D" id="3.40.190.290">
    <property type="match status" value="1"/>
</dbReference>
<organism evidence="6 7">
    <name type="scientific">Streptococcus equi subsp. equi</name>
    <dbReference type="NCBI Taxonomy" id="148942"/>
    <lineage>
        <taxon>Bacteria</taxon>
        <taxon>Bacillati</taxon>
        <taxon>Bacillota</taxon>
        <taxon>Bacilli</taxon>
        <taxon>Lactobacillales</taxon>
        <taxon>Streptococcaceae</taxon>
        <taxon>Streptococcus</taxon>
    </lineage>
</organism>